<evidence type="ECO:0000256" key="1">
    <source>
        <dbReference type="ARBA" id="ARBA00022801"/>
    </source>
</evidence>
<dbReference type="InterPro" id="IPR050300">
    <property type="entry name" value="GDXG_lipolytic_enzyme"/>
</dbReference>
<dbReference type="Gene3D" id="3.40.50.1820">
    <property type="entry name" value="alpha/beta hydrolase"/>
    <property type="match status" value="1"/>
</dbReference>
<accession>A0A1H3UKI4</accession>
<protein>
    <submittedName>
        <fullName evidence="3">Alpha/beta hydrolase fold</fullName>
    </submittedName>
</protein>
<dbReference type="Proteomes" id="UP000198935">
    <property type="component" value="Unassembled WGS sequence"/>
</dbReference>
<dbReference type="InterPro" id="IPR013094">
    <property type="entry name" value="AB_hydrolase_3"/>
</dbReference>
<sequence>MINKTIKLFEHSDATLTTYVLDDGEYETKNTVRPAVLICPGGGYTMISRNEGEPVAIAYAQRGYHAFVLTYSVKIDNPFPTALKELAKAMSIIRENAVDWLVDKDNIAVVGFSAGGNLALSLGIYHQEDFLTKDLQLPIEQIKPNHLILGYPAVTLQLRNSETPAYVIELMEKGLIPDMRGPNIHEILLGKENPTEEEKASLNLLNCIHDRVPRTFIWGTYEDTLIPPTDLWQLGIKLYEFQVPSELHLFEKGPHGMSICTDAVKPAEQIEGLSIPQWFDLSIKWLKQGKKR</sequence>
<dbReference type="AlphaFoldDB" id="A0A1H3UKI4"/>
<organism evidence="3 4">
    <name type="scientific">Evansella caseinilytica</name>
    <dbReference type="NCBI Taxonomy" id="1503961"/>
    <lineage>
        <taxon>Bacteria</taxon>
        <taxon>Bacillati</taxon>
        <taxon>Bacillota</taxon>
        <taxon>Bacilli</taxon>
        <taxon>Bacillales</taxon>
        <taxon>Bacillaceae</taxon>
        <taxon>Evansella</taxon>
    </lineage>
</organism>
<dbReference type="SUPFAM" id="SSF53474">
    <property type="entry name" value="alpha/beta-Hydrolases"/>
    <property type="match status" value="1"/>
</dbReference>
<dbReference type="PANTHER" id="PTHR48081">
    <property type="entry name" value="AB HYDROLASE SUPERFAMILY PROTEIN C4A8.06C"/>
    <property type="match status" value="1"/>
</dbReference>
<evidence type="ECO:0000313" key="3">
    <source>
        <dbReference type="EMBL" id="SDZ62857.1"/>
    </source>
</evidence>
<dbReference type="InterPro" id="IPR029058">
    <property type="entry name" value="AB_hydrolase_fold"/>
</dbReference>
<dbReference type="GO" id="GO:0016787">
    <property type="term" value="F:hydrolase activity"/>
    <property type="evidence" value="ECO:0007669"/>
    <property type="project" value="UniProtKB-KW"/>
</dbReference>
<name>A0A1H3UKI4_9BACI</name>
<feature type="domain" description="Alpha/beta hydrolase fold-3" evidence="2">
    <location>
        <begin position="41"/>
        <end position="257"/>
    </location>
</feature>
<dbReference type="EMBL" id="FNPI01000022">
    <property type="protein sequence ID" value="SDZ62857.1"/>
    <property type="molecule type" value="Genomic_DNA"/>
</dbReference>
<dbReference type="PANTHER" id="PTHR48081:SF6">
    <property type="entry name" value="PEPTIDASE S9 PROLYL OLIGOPEPTIDASE CATALYTIC DOMAIN-CONTAINING PROTEIN"/>
    <property type="match status" value="1"/>
</dbReference>
<proteinExistence type="predicted"/>
<dbReference type="OrthoDB" id="9794725at2"/>
<dbReference type="Pfam" id="PF07859">
    <property type="entry name" value="Abhydrolase_3"/>
    <property type="match status" value="1"/>
</dbReference>
<keyword evidence="4" id="KW-1185">Reference proteome</keyword>
<evidence type="ECO:0000313" key="4">
    <source>
        <dbReference type="Proteomes" id="UP000198935"/>
    </source>
</evidence>
<evidence type="ECO:0000259" key="2">
    <source>
        <dbReference type="Pfam" id="PF07859"/>
    </source>
</evidence>
<keyword evidence="1 3" id="KW-0378">Hydrolase</keyword>
<reference evidence="4" key="1">
    <citation type="submission" date="2016-10" db="EMBL/GenBank/DDBJ databases">
        <authorList>
            <person name="Varghese N."/>
            <person name="Submissions S."/>
        </authorList>
    </citation>
    <scope>NUCLEOTIDE SEQUENCE [LARGE SCALE GENOMIC DNA]</scope>
    <source>
        <strain evidence="4">SP</strain>
    </source>
</reference>
<gene>
    <name evidence="3" type="ORF">SAMN05421736_12288</name>
</gene>
<dbReference type="STRING" id="1503961.SAMN05421736_12288"/>